<dbReference type="GO" id="GO:0003676">
    <property type="term" value="F:nucleic acid binding"/>
    <property type="evidence" value="ECO:0007669"/>
    <property type="project" value="InterPro"/>
</dbReference>
<dbReference type="GO" id="GO:0003964">
    <property type="term" value="F:RNA-directed DNA polymerase activity"/>
    <property type="evidence" value="ECO:0007669"/>
    <property type="project" value="UniProtKB-KW"/>
</dbReference>
<feature type="domain" description="RNase H type-1" evidence="2">
    <location>
        <begin position="1001"/>
        <end position="1063"/>
    </location>
</feature>
<keyword evidence="4" id="KW-0548">Nucleotidyltransferase</keyword>
<dbReference type="AlphaFoldDB" id="Q9ZQG1"/>
<dbReference type="Pfam" id="PF13966">
    <property type="entry name" value="zf-RVT"/>
    <property type="match status" value="1"/>
</dbReference>
<feature type="domain" description="Endonuclease/exonuclease/phosphatase" evidence="1">
    <location>
        <begin position="20"/>
        <end position="187"/>
    </location>
</feature>
<dbReference type="ExpressionAtlas" id="Q9ZQG1">
    <property type="expression patterns" value="baseline and differential"/>
</dbReference>
<dbReference type="InterPro" id="IPR026960">
    <property type="entry name" value="RVT-Znf"/>
</dbReference>
<dbReference type="EMBL" id="AC006248">
    <property type="protein sequence ID" value="AAD17395.1"/>
    <property type="molecule type" value="Genomic_DNA"/>
</dbReference>
<dbReference type="SUPFAM" id="SSF56219">
    <property type="entry name" value="DNase I-like"/>
    <property type="match status" value="1"/>
</dbReference>
<dbReference type="Gene3D" id="3.60.10.10">
    <property type="entry name" value="Endonuclease/exonuclease/phosphatase"/>
    <property type="match status" value="1"/>
</dbReference>
<dbReference type="Pfam" id="PF13456">
    <property type="entry name" value="RVT_3"/>
    <property type="match status" value="1"/>
</dbReference>
<accession>Q9ZQG1</accession>
<reference key="1">
    <citation type="journal article" date="1999" name="Nature">
        <title>Sequence and analysis of chromosome 2 of the plant Arabidopsis thaliana.</title>
        <authorList>
            <person name="Lin X."/>
            <person name="Kaul S."/>
            <person name="Rounsley S."/>
            <person name="Shea T.P."/>
            <person name="Benito M.I."/>
            <person name="Town C.D."/>
            <person name="Fujii C.Y."/>
            <person name="Mason T."/>
            <person name="Bowman C.L."/>
            <person name="Barnstead M."/>
            <person name="Feldblyum T.V."/>
            <person name="Buell C.R."/>
            <person name="Ketchum K.A."/>
            <person name="Lee J."/>
            <person name="Ronning C.M."/>
            <person name="Koo H.L."/>
            <person name="Moffat K.S."/>
            <person name="Cronin L.A."/>
            <person name="Shen M."/>
            <person name="Pai G."/>
            <person name="Van Aken S."/>
            <person name="Umayam L."/>
            <person name="Tallon L.J."/>
            <person name="Gill J.E."/>
            <person name="Adams M.D."/>
            <person name="Carrera A.J."/>
            <person name="Creasy T.H."/>
            <person name="Goodman H.M."/>
            <person name="Somerville C.R."/>
            <person name="Copenhaver G.P."/>
            <person name="Preuss D."/>
            <person name="Nierman W.C."/>
            <person name="White O."/>
            <person name="Eisen J.A."/>
            <person name="Salzberg S.L."/>
            <person name="Fraser C.M."/>
            <person name="Venter J.C."/>
        </authorList>
    </citation>
    <scope>NUCLEOTIDE SEQUENCE [LARGE SCALE GENOMIC DNA]</scope>
    <source>
        <strain>cv. Columbia</strain>
    </source>
</reference>
<feature type="domain" description="Reverse transcriptase zinc-binding" evidence="3">
    <location>
        <begin position="788"/>
        <end position="884"/>
    </location>
</feature>
<proteinExistence type="predicted"/>
<organism evidence="4">
    <name type="scientific">Arabidopsis thaliana</name>
    <name type="common">Mouse-ear cress</name>
    <dbReference type="NCBI Taxonomy" id="3702"/>
    <lineage>
        <taxon>Eukaryota</taxon>
        <taxon>Viridiplantae</taxon>
        <taxon>Streptophyta</taxon>
        <taxon>Embryophyta</taxon>
        <taxon>Tracheophyta</taxon>
        <taxon>Spermatophyta</taxon>
        <taxon>Magnoliopsida</taxon>
        <taxon>eudicotyledons</taxon>
        <taxon>Gunneridae</taxon>
        <taxon>Pentapetalae</taxon>
        <taxon>rosids</taxon>
        <taxon>malvids</taxon>
        <taxon>Brassicales</taxon>
        <taxon>Brassicaceae</taxon>
        <taxon>Camelineae</taxon>
        <taxon>Arabidopsis</taxon>
    </lineage>
</organism>
<dbReference type="InterPro" id="IPR005135">
    <property type="entry name" value="Endo/exonuclease/phosphatase"/>
</dbReference>
<evidence type="ECO:0000259" key="2">
    <source>
        <dbReference type="Pfam" id="PF13456"/>
    </source>
</evidence>
<dbReference type="PANTHER" id="PTHR33116:SF86">
    <property type="entry name" value="REVERSE TRANSCRIPTASE DOMAIN-CONTAINING PROTEIN"/>
    <property type="match status" value="1"/>
</dbReference>
<keyword evidence="4" id="KW-0808">Transferase</keyword>
<reference evidence="4" key="2">
    <citation type="submission" date="2000-03" db="EMBL/GenBank/DDBJ databases">
        <authorList>
            <person name="Lin X."/>
            <person name="Kaul S."/>
            <person name="Shea T.P."/>
            <person name="Fujii C.Y."/>
            <person name="Shen M."/>
            <person name="VanAken S.E."/>
            <person name="Barnstead M.E."/>
            <person name="Mason T.M."/>
            <person name="Bowman C.L."/>
            <person name="Ronning C.M."/>
            <person name="Benito M.-I."/>
            <person name="Carrera A.J."/>
            <person name="Creasy T.H."/>
            <person name="Buell C.R."/>
            <person name="Town C.D."/>
            <person name="Nierman W.C."/>
            <person name="Fraser C.M."/>
            <person name="Venter J.C."/>
        </authorList>
    </citation>
    <scope>NUCLEOTIDE SEQUENCE</scope>
</reference>
<dbReference type="PIR" id="H84529">
    <property type="entry name" value="H84529"/>
</dbReference>
<keyword evidence="4" id="KW-0695">RNA-directed DNA polymerase</keyword>
<evidence type="ECO:0000313" key="4">
    <source>
        <dbReference type="EMBL" id="AAD17395.1"/>
    </source>
</evidence>
<dbReference type="InterPro" id="IPR036691">
    <property type="entry name" value="Endo/exonu/phosph_ase_sf"/>
</dbReference>
<dbReference type="Pfam" id="PF03372">
    <property type="entry name" value="Exo_endo_phos"/>
    <property type="match status" value="1"/>
</dbReference>
<gene>
    <name evidence="4" type="ordered locus">At2g15510</name>
</gene>
<dbReference type="PANTHER" id="PTHR33116">
    <property type="entry name" value="REVERSE TRANSCRIPTASE ZINC-BINDING DOMAIN-CONTAINING PROTEIN-RELATED-RELATED"/>
    <property type="match status" value="1"/>
</dbReference>
<protein>
    <submittedName>
        <fullName evidence="4">Putative non-LTR retroelement reverse transcriptase</fullName>
    </submittedName>
</protein>
<reference evidence="4" key="3">
    <citation type="submission" date="2002-02" db="EMBL/GenBank/DDBJ databases">
        <authorList>
            <person name="Town C.D."/>
            <person name="Kaul S."/>
        </authorList>
    </citation>
    <scope>NUCLEOTIDE SEQUENCE</scope>
</reference>
<evidence type="ECO:0000259" key="3">
    <source>
        <dbReference type="Pfam" id="PF13966"/>
    </source>
</evidence>
<sequence length="1138" mass="130427">METKNCSNVVVDLQEWLGYDRVYTVNPVGLSGGLALFWKKGVNIDVRYADKNLIDFQIQFGSYDFFVSCVYGDPAFSNKHLVWEKISKIGLNRKEPWCMLGDFNVILHNGEKRGGPRRGDSSFISFKDMLECCDMLELPSKGNPFSWGGKRNSLWIQCRLDRCFGNKNWFRHFPVSNQEFLDKRGSDRRPVLVRLSKTKEEYKGNFRFDKRLFNQPLVKEAIQQAWNGNQRVGGMQVLERLKKCRSALSRWKQENNSNSLTCISQARAALELEQSSGFPRSKVVFTLKNDLCKANQDEETFWSQKSRAKWMHGGDKNTSFFHASVKDNRDEVSKGAIAESYFKDLFKSSEGSNFADLFAGFQPRVTEVMNRVLTATVSKNEVRDAVFAIRSSSAPGADGFTGQSLDSKSLKRFKSSGQSLDSKSLKRLQMVSSFRTFVAERLISDNILIAHEVVHGLRTHKTISKDFIAIKSDMSKAFDRVEWNYVKALLVALGFHSSLFMCKAEKEEVSVLKNIFKVYGDATGQRINYEKSSITFGALILDYIKDKLKSRLSGWFARTLSLGGKEILLKAVAMAMQVYAMSCFKLTKTTCKNLTSAMSDFWWNALEHKRKTHWVSWEKLCLAKESGGLGFRDIESFNQALLAKQSWRILQYPSFLFARFFKSRYFDDEEFLEADLGVRPSYACCSILFGRELLAKGLRKEVGNGKSLNVWMDPWIFDIAPRLPLQRHFSVNLDLKVNDLINFEDRCWKRDLLEELFYPTDVELITKRNPVVNMDDFWVWLHAKTGEYSVKSGYWLAFQSNKLDLIQQANLLPSTNGLKEQVWSTKSSPKIKMFLWRILSAALPVADQIIRRGMSIDPRCQICGDEGESTNHVLFTCSMARQVWALSGVPTPEFGFQNASIFANIQFLFELKKMILVPDLVKRSWPWVLWRLWKNRNKLFFDGITFCPLNSIVKIQEDTLEWFQAQSQIRVSESEEGQRVIPFTHSWEPPPEGWVKCNIGSAWSGKKKVCGGAWVLRDEHGSVILHSRRAFNGCSNKKEASLRCIFWAIDSMRSHRVSRVLFAFEPGDLLSAFTRPKAWPSLAYNVGELTYFLDKVEEWKVVEEKVVSNRGASLIAQSVVQISVVRRFRSSTLAFSAL</sequence>
<name>Q9ZQG1_ARATH</name>
<dbReference type="GO" id="GO:0004523">
    <property type="term" value="F:RNA-DNA hybrid ribonuclease activity"/>
    <property type="evidence" value="ECO:0007669"/>
    <property type="project" value="InterPro"/>
</dbReference>
<dbReference type="InterPro" id="IPR002156">
    <property type="entry name" value="RNaseH_domain"/>
</dbReference>
<evidence type="ECO:0000259" key="1">
    <source>
        <dbReference type="Pfam" id="PF03372"/>
    </source>
</evidence>